<comment type="caution">
    <text evidence="3">The sequence shown here is derived from an EMBL/GenBank/DDBJ whole genome shotgun (WGS) entry which is preliminary data.</text>
</comment>
<dbReference type="Proteomes" id="UP000675781">
    <property type="component" value="Unassembled WGS sequence"/>
</dbReference>
<name>A0A941ERG1_9ACTN</name>
<evidence type="ECO:0000259" key="2">
    <source>
        <dbReference type="Pfam" id="PF09348"/>
    </source>
</evidence>
<evidence type="ECO:0000256" key="1">
    <source>
        <dbReference type="SAM" id="MobiDB-lite"/>
    </source>
</evidence>
<dbReference type="AlphaFoldDB" id="A0A941ERG1"/>
<dbReference type="InterPro" id="IPR018960">
    <property type="entry name" value="DUF1990"/>
</dbReference>
<gene>
    <name evidence="3" type="ORF">KDL01_04200</name>
</gene>
<keyword evidence="4" id="KW-1185">Reference proteome</keyword>
<accession>A0A941ERG1</accession>
<evidence type="ECO:0000313" key="4">
    <source>
        <dbReference type="Proteomes" id="UP000675781"/>
    </source>
</evidence>
<proteinExistence type="predicted"/>
<dbReference type="PIRSF" id="PIRSF010260">
    <property type="entry name" value="UCP010260"/>
    <property type="match status" value="1"/>
</dbReference>
<protein>
    <submittedName>
        <fullName evidence="3">DUF1990 domain-containing protein</fullName>
    </submittedName>
</protein>
<sequence>MSGFTYPEVGTTRGAGPPPSGYRYLEHRMRVGTGERAFAVAGEAVLDWRLHAGMHVRPRADRARAEPGARVTVRLGLTRPAWLGISAPCEVVWAVDEPRRRGFAYGTLRGHPERGEEMFLVEWDGPDDGGPSGGGPEAGEPDQRGAVWLTVRAFSVGAKWYTRAAGPLVPLLQHSYALTCGVVLRRLTRSAASTDE</sequence>
<dbReference type="Pfam" id="PF09348">
    <property type="entry name" value="DUF1990"/>
    <property type="match status" value="1"/>
</dbReference>
<dbReference type="RefSeq" id="WP_212526969.1">
    <property type="nucleotide sequence ID" value="NZ_JAGSOG010000011.1"/>
</dbReference>
<evidence type="ECO:0000313" key="3">
    <source>
        <dbReference type="EMBL" id="MBR7832444.1"/>
    </source>
</evidence>
<dbReference type="PANTHER" id="PTHR34202:SF1">
    <property type="entry name" value="UPF0548 PROTEIN"/>
    <property type="match status" value="1"/>
</dbReference>
<dbReference type="EMBL" id="JAGSOG010000011">
    <property type="protein sequence ID" value="MBR7832444.1"/>
    <property type="molecule type" value="Genomic_DNA"/>
</dbReference>
<dbReference type="InterPro" id="IPR014457">
    <property type="entry name" value="UCP010260"/>
</dbReference>
<feature type="domain" description="DUF1990" evidence="2">
    <location>
        <begin position="5"/>
        <end position="180"/>
    </location>
</feature>
<reference evidence="3" key="1">
    <citation type="submission" date="2021-04" db="EMBL/GenBank/DDBJ databases">
        <title>Genome based classification of Actinospica acidithermotolerans sp. nov., an actinobacterium isolated from an Indonesian hot spring.</title>
        <authorList>
            <person name="Kusuma A.B."/>
            <person name="Putra K.E."/>
            <person name="Nafisah S."/>
            <person name="Loh J."/>
            <person name="Nouioui I."/>
            <person name="Goodfellow M."/>
        </authorList>
    </citation>
    <scope>NUCLEOTIDE SEQUENCE</scope>
    <source>
        <strain evidence="3">CSCA 57</strain>
    </source>
</reference>
<organism evidence="3 4">
    <name type="scientific">Actinospica durhamensis</name>
    <dbReference type="NCBI Taxonomy" id="1508375"/>
    <lineage>
        <taxon>Bacteria</taxon>
        <taxon>Bacillati</taxon>
        <taxon>Actinomycetota</taxon>
        <taxon>Actinomycetes</taxon>
        <taxon>Catenulisporales</taxon>
        <taxon>Actinospicaceae</taxon>
        <taxon>Actinospica</taxon>
    </lineage>
</organism>
<dbReference type="PANTHER" id="PTHR34202">
    <property type="entry name" value="UPF0548 PROTEIN"/>
    <property type="match status" value="1"/>
</dbReference>
<feature type="region of interest" description="Disordered" evidence="1">
    <location>
        <begin position="1"/>
        <end position="20"/>
    </location>
</feature>